<dbReference type="InterPro" id="IPR057670">
    <property type="entry name" value="SH3_retrovirus"/>
</dbReference>
<evidence type="ECO:0000259" key="2">
    <source>
        <dbReference type="PROSITE" id="PS50994"/>
    </source>
</evidence>
<dbReference type="InterPro" id="IPR036397">
    <property type="entry name" value="RNaseH_sf"/>
</dbReference>
<evidence type="ECO:0000313" key="3">
    <source>
        <dbReference type="EMBL" id="GJT58967.1"/>
    </source>
</evidence>
<keyword evidence="4" id="KW-1185">Reference proteome</keyword>
<dbReference type="InterPro" id="IPR012337">
    <property type="entry name" value="RNaseH-like_sf"/>
</dbReference>
<feature type="compositionally biased region" description="Polar residues" evidence="1">
    <location>
        <begin position="334"/>
        <end position="389"/>
    </location>
</feature>
<dbReference type="Proteomes" id="UP001151760">
    <property type="component" value="Unassembled WGS sequence"/>
</dbReference>
<protein>
    <submittedName>
        <fullName evidence="3">Retrovirus-related pol polyprotein from transposon TNT 1-94</fullName>
    </submittedName>
</protein>
<dbReference type="PROSITE" id="PS50994">
    <property type="entry name" value="INTEGRASE"/>
    <property type="match status" value="1"/>
</dbReference>
<dbReference type="PANTHER" id="PTHR42648">
    <property type="entry name" value="TRANSPOSASE, PUTATIVE-RELATED"/>
    <property type="match status" value="1"/>
</dbReference>
<dbReference type="SUPFAM" id="SSF53098">
    <property type="entry name" value="Ribonuclease H-like"/>
    <property type="match status" value="1"/>
</dbReference>
<evidence type="ECO:0000256" key="1">
    <source>
        <dbReference type="SAM" id="MobiDB-lite"/>
    </source>
</evidence>
<gene>
    <name evidence="3" type="ORF">Tco_1002500</name>
</gene>
<evidence type="ECO:0000313" key="4">
    <source>
        <dbReference type="Proteomes" id="UP001151760"/>
    </source>
</evidence>
<accession>A0ABQ5F6Q4</accession>
<dbReference type="InterPro" id="IPR001584">
    <property type="entry name" value="Integrase_cat-core"/>
</dbReference>
<dbReference type="Pfam" id="PF13976">
    <property type="entry name" value="gag_pre-integrs"/>
    <property type="match status" value="1"/>
</dbReference>
<dbReference type="PANTHER" id="PTHR42648:SF18">
    <property type="entry name" value="RETROTRANSPOSON, UNCLASSIFIED-LIKE PROTEIN"/>
    <property type="match status" value="1"/>
</dbReference>
<dbReference type="InterPro" id="IPR039537">
    <property type="entry name" value="Retrotran_Ty1/copia-like"/>
</dbReference>
<dbReference type="Pfam" id="PF00665">
    <property type="entry name" value="rve"/>
    <property type="match status" value="1"/>
</dbReference>
<name>A0ABQ5F6Q4_9ASTR</name>
<sequence>MLTKPQVFYNDTHKQALGYQNLFYLKKAQRIKPTLYDGSVISSQHAVNPVIDDEETLIFEELNRLIEAPRELPKTLKDIFNVFDKDLLNEITEVQTVFNQMEADVQQRSVDKQYVMICVINSTAAFGDSMNLKMKKSESCNKCLDLEAELVKKENMVERDDKSCNNQNALEIPEYFENNDLKAQLQAKDTTICKLKEHIKSMRENNKEEKVKQEMDEIETINIELEHTLQNELRRLKGKHVLDNVTTITNATTIAPGMFKLDIESISHILKNNKDAHVDYLNKTIENTDTIRGLELLVYVSKTCPSFTKPSEKLVAVTPMNTVKKVRFSEPFTSSSNIHKQVESSKTPDSNTPVLPSTGLKSFTSASRSQPTGNKKNDRISQTPSSNMKNKVEVQLRRANLSSNKKNHVKDPICDANVKHTMLNANSELICVKFKQCMFDANHDVCFLDFINDVNVRSKSKSAKQSQHHNIWKPTGKVFTEVGYKWKPTGKLFTLVGNSCPLTRFTSANLVPPKETTSHSVETQKPKIKVYSRRPKQVKSVGSSKKSKIIKSRIANNSEPNHSWGSNATDVPSSSSFVSDRFGNDQIAKIMGYGDYQLGNVTISKVYYVEGLRHNLFSVGQFCDSDFEVAFQKNTCFIQNLDGVDLLSGSRDTNLYTISLDDMLKTSPICLLSKASKTKSWLWHRRLSHLNFGTLNKLAKDGLARGIPKLKFKKDHLCSACALGKSKKSSHQPKAEDTNQEKLYLLHMDLCGPMRVESINGKKYILVIVDDYSRFTWVKFLRSKDEAPDAIIKCIKNIQVRLNATVRNVRTDNGTEFVNQTLREFYENVGISHQTSVARTPQQNGVVERRNRTLVEAARTMLIFSKAPLFLWAEAINTACYTQNHSLIRLRYNKTPYELMHDKKPDLSFLHVFGSLCYPTNDSEDLGKLNAKADIGIFVGYAPAKKAFKIDNRRTQKIMETIHVTFDELTIMASEQFSSRPGLQFMTPATSSLGLVPNSIPQQPCIPPTRNDWDHLFQPMFNEYFNPPSSTVSPVQVAPTPRAVDIAGSPSSTTIDLDAP</sequence>
<organism evidence="3 4">
    <name type="scientific">Tanacetum coccineum</name>
    <dbReference type="NCBI Taxonomy" id="301880"/>
    <lineage>
        <taxon>Eukaryota</taxon>
        <taxon>Viridiplantae</taxon>
        <taxon>Streptophyta</taxon>
        <taxon>Embryophyta</taxon>
        <taxon>Tracheophyta</taxon>
        <taxon>Spermatophyta</taxon>
        <taxon>Magnoliopsida</taxon>
        <taxon>eudicotyledons</taxon>
        <taxon>Gunneridae</taxon>
        <taxon>Pentapetalae</taxon>
        <taxon>asterids</taxon>
        <taxon>campanulids</taxon>
        <taxon>Asterales</taxon>
        <taxon>Asteraceae</taxon>
        <taxon>Asteroideae</taxon>
        <taxon>Anthemideae</taxon>
        <taxon>Anthemidinae</taxon>
        <taxon>Tanacetum</taxon>
    </lineage>
</organism>
<feature type="domain" description="Integrase catalytic" evidence="2">
    <location>
        <begin position="729"/>
        <end position="904"/>
    </location>
</feature>
<comment type="caution">
    <text evidence="3">The sequence shown here is derived from an EMBL/GenBank/DDBJ whole genome shotgun (WGS) entry which is preliminary data.</text>
</comment>
<dbReference type="Pfam" id="PF25597">
    <property type="entry name" value="SH3_retrovirus"/>
    <property type="match status" value="1"/>
</dbReference>
<dbReference type="Gene3D" id="3.30.420.10">
    <property type="entry name" value="Ribonuclease H-like superfamily/Ribonuclease H"/>
    <property type="match status" value="1"/>
</dbReference>
<dbReference type="EMBL" id="BQNB010017066">
    <property type="protein sequence ID" value="GJT58967.1"/>
    <property type="molecule type" value="Genomic_DNA"/>
</dbReference>
<proteinExistence type="predicted"/>
<dbReference type="InterPro" id="IPR025724">
    <property type="entry name" value="GAG-pre-integrase_dom"/>
</dbReference>
<reference evidence="3" key="1">
    <citation type="journal article" date="2022" name="Int. J. Mol. Sci.">
        <title>Draft Genome of Tanacetum Coccineum: Genomic Comparison of Closely Related Tanacetum-Family Plants.</title>
        <authorList>
            <person name="Yamashiro T."/>
            <person name="Shiraishi A."/>
            <person name="Nakayama K."/>
            <person name="Satake H."/>
        </authorList>
    </citation>
    <scope>NUCLEOTIDE SEQUENCE</scope>
</reference>
<feature type="region of interest" description="Disordered" evidence="1">
    <location>
        <begin position="334"/>
        <end position="392"/>
    </location>
</feature>
<reference evidence="3" key="2">
    <citation type="submission" date="2022-01" db="EMBL/GenBank/DDBJ databases">
        <authorList>
            <person name="Yamashiro T."/>
            <person name="Shiraishi A."/>
            <person name="Satake H."/>
            <person name="Nakayama K."/>
        </authorList>
    </citation>
    <scope>NUCLEOTIDE SEQUENCE</scope>
</reference>